<keyword evidence="2" id="KW-1185">Reference proteome</keyword>
<dbReference type="AlphaFoldDB" id="C5B6K6"/>
<reference evidence="1 2" key="1">
    <citation type="journal article" date="2009" name="PLoS ONE">
        <title>Methylobacterium genome sequences: a reference blueprint to investigate microbial metabolism of C1 compounds from natural and industrial sources.</title>
        <authorList>
            <person name="Vuilleumier S."/>
            <person name="Chistoserdova L."/>
            <person name="Lee M.-C."/>
            <person name="Bringel F."/>
            <person name="Lajus A."/>
            <person name="Zhou Y."/>
            <person name="Gourion B."/>
            <person name="Barbe V."/>
            <person name="Chang J."/>
            <person name="Cruveiller S."/>
            <person name="Dossat C."/>
            <person name="Gillett W."/>
            <person name="Gruffaz C."/>
            <person name="Haugen E."/>
            <person name="Hourcade E."/>
            <person name="Levy R."/>
            <person name="Mangenot S."/>
            <person name="Muller E."/>
            <person name="Nadalig T."/>
            <person name="Pagni M."/>
            <person name="Penny C."/>
            <person name="Peyraud R."/>
            <person name="Robinson D.G."/>
            <person name="Roche D."/>
            <person name="Rouy Z."/>
            <person name="Saenampechek C."/>
            <person name="Salvignol G."/>
            <person name="Vallenet D."/>
            <person name="Wu Z."/>
            <person name="Marx C.J."/>
            <person name="Vorholt J.A."/>
            <person name="Olson M.V."/>
            <person name="Kaul R."/>
            <person name="Weissenbach J."/>
            <person name="Medigue C."/>
            <person name="Lidstrom M.E."/>
        </authorList>
    </citation>
    <scope>NUCLEOTIDE SEQUENCE [LARGE SCALE GENOMIC DNA]</scope>
    <source>
        <strain evidence="2">ATCC 14718 / DSM 1338 / JCM 2805 / NCIMB 9133 / AM1</strain>
    </source>
</reference>
<keyword evidence="1" id="KW-0614">Plasmid</keyword>
<dbReference type="HOGENOM" id="CLU_1650157_0_0_5"/>
<name>C5B6K6_METEA</name>
<protein>
    <submittedName>
        <fullName evidence="1">Uncharacterized protein</fullName>
    </submittedName>
</protein>
<sequence>MPAVITTDEMFDACFRIATGGARDDRWAHISTLQKAVASVGVNAPRKLQIAAKQKSKVREEGDPVVIVLGNGDRIEASDSFEGLNMTLQRDQSFVKLRIVFYHHRFVATIREVRGDVETLMDVVLNFAGARKEILRALGETPAKRAKPRLTVVPLASAAA</sequence>
<dbReference type="EMBL" id="CP001511">
    <property type="protein sequence ID" value="ACS44088.1"/>
    <property type="molecule type" value="Genomic_DNA"/>
</dbReference>
<accession>C5B6K6</accession>
<dbReference type="Proteomes" id="UP000009081">
    <property type="component" value="Plasmid megaplasmid"/>
</dbReference>
<geneLocation type="plasmid" evidence="1 2">
    <name>megaplasmid</name>
</geneLocation>
<gene>
    <name evidence="1" type="ordered locus">MexAM1_META2p1350</name>
</gene>
<evidence type="ECO:0000313" key="1">
    <source>
        <dbReference type="EMBL" id="ACS44088.1"/>
    </source>
</evidence>
<evidence type="ECO:0000313" key="2">
    <source>
        <dbReference type="Proteomes" id="UP000009081"/>
    </source>
</evidence>
<dbReference type="KEGG" id="mea:Mex_2p1350"/>
<organism evidence="1 2">
    <name type="scientific">Methylorubrum extorquens (strain ATCC 14718 / DSM 1338 / JCM 2805 / NCIMB 9133 / AM1)</name>
    <name type="common">Methylobacterium extorquens</name>
    <dbReference type="NCBI Taxonomy" id="272630"/>
    <lineage>
        <taxon>Bacteria</taxon>
        <taxon>Pseudomonadati</taxon>
        <taxon>Pseudomonadota</taxon>
        <taxon>Alphaproteobacteria</taxon>
        <taxon>Hyphomicrobiales</taxon>
        <taxon>Methylobacteriaceae</taxon>
        <taxon>Methylorubrum</taxon>
    </lineage>
</organism>
<proteinExistence type="predicted"/>
<dbReference type="RefSeq" id="WP_003603523.1">
    <property type="nucleotide sequence ID" value="NC_012811.1"/>
</dbReference>